<dbReference type="Pfam" id="PF01844">
    <property type="entry name" value="HNH"/>
    <property type="match status" value="1"/>
</dbReference>
<dbReference type="GO" id="GO:0003676">
    <property type="term" value="F:nucleic acid binding"/>
    <property type="evidence" value="ECO:0007669"/>
    <property type="project" value="InterPro"/>
</dbReference>
<dbReference type="EMBL" id="MF347637">
    <property type="protein sequence ID" value="ASR77592.1"/>
    <property type="molecule type" value="Genomic_DNA"/>
</dbReference>
<dbReference type="InterPro" id="IPR003615">
    <property type="entry name" value="HNH_nuc"/>
</dbReference>
<dbReference type="InterPro" id="IPR002711">
    <property type="entry name" value="HNH"/>
</dbReference>
<organism evidence="2 3">
    <name type="scientific">Streptomyces phage Paradiddles</name>
    <dbReference type="NCBI Taxonomy" id="2023993"/>
    <lineage>
        <taxon>Viruses</taxon>
        <taxon>Duplodnaviria</taxon>
        <taxon>Heunggongvirae</taxon>
        <taxon>Uroviricota</taxon>
        <taxon>Caudoviricetes</taxon>
        <taxon>Stanwilliamsviridae</taxon>
        <taxon>Boydwoodruffvirinae</taxon>
        <taxon>Samistivirus</taxon>
        <taxon>Samistivirus paradiddles</taxon>
    </lineage>
</organism>
<dbReference type="Proteomes" id="UP000221957">
    <property type="component" value="Segment"/>
</dbReference>
<dbReference type="GO" id="GO:0004519">
    <property type="term" value="F:endonuclease activity"/>
    <property type="evidence" value="ECO:0007669"/>
    <property type="project" value="InterPro"/>
</dbReference>
<evidence type="ECO:0000313" key="3">
    <source>
        <dbReference type="Proteomes" id="UP000221957"/>
    </source>
</evidence>
<gene>
    <name evidence="2" type="ORF">SEA_PARADIDDLES_122</name>
</gene>
<dbReference type="Gene3D" id="1.10.30.50">
    <property type="match status" value="1"/>
</dbReference>
<reference evidence="2 3" key="1">
    <citation type="submission" date="2017-06" db="EMBL/GenBank/DDBJ databases">
        <authorList>
            <person name="Calovich-Benne C.K."/>
            <person name="Green B.Y."/>
            <person name="Gonzales J.C."/>
            <person name="Martinez A.D."/>
            <person name="Suri N."/>
            <person name="Nayek S."/>
            <person name="Bhuiyan S."/>
            <person name="Hughes L.E."/>
            <person name="Garlena R.A."/>
            <person name="Russell D.A."/>
            <person name="Pope W.H."/>
            <person name="Jacobs-Sera D."/>
            <person name="Hendrix R.W."/>
            <person name="Hatfull G.F."/>
        </authorList>
    </citation>
    <scope>NUCLEOTIDE SEQUENCE [LARGE SCALE GENOMIC DNA]</scope>
</reference>
<protein>
    <recommendedName>
        <fullName evidence="1">HNH domain-containing protein</fullName>
    </recommendedName>
</protein>
<dbReference type="CDD" id="cd00085">
    <property type="entry name" value="HNHc"/>
    <property type="match status" value="1"/>
</dbReference>
<keyword evidence="3" id="KW-1185">Reference proteome</keyword>
<evidence type="ECO:0000259" key="1">
    <source>
        <dbReference type="Pfam" id="PF01844"/>
    </source>
</evidence>
<dbReference type="GO" id="GO:0008270">
    <property type="term" value="F:zinc ion binding"/>
    <property type="evidence" value="ECO:0007669"/>
    <property type="project" value="InterPro"/>
</dbReference>
<sequence>MTRKQLIKGLANRDHIVPASLGGTNHRSNLRLAHYWCNIRRGNDLPNNGQPSHDEKMLTAFENQEGLCPLCDEALALDRKAEGFIRQKDLAHRVCIRRDRGM</sequence>
<name>A0A222YZ92_9CAUD</name>
<proteinExistence type="predicted"/>
<evidence type="ECO:0000313" key="2">
    <source>
        <dbReference type="EMBL" id="ASR77592.1"/>
    </source>
</evidence>
<feature type="domain" description="HNH" evidence="1">
    <location>
        <begin position="11"/>
        <end position="43"/>
    </location>
</feature>
<accession>A0A222YZ92</accession>